<dbReference type="Pfam" id="PF00460">
    <property type="entry name" value="Flg_bb_rod"/>
    <property type="match status" value="1"/>
</dbReference>
<accession>A0A517ML60</accession>
<dbReference type="Proteomes" id="UP000320672">
    <property type="component" value="Chromosome"/>
</dbReference>
<dbReference type="GO" id="GO:0009425">
    <property type="term" value="C:bacterial-type flagellum basal body"/>
    <property type="evidence" value="ECO:0007669"/>
    <property type="project" value="UniProtKB-SubCell"/>
</dbReference>
<evidence type="ECO:0000259" key="6">
    <source>
        <dbReference type="Pfam" id="PF06429"/>
    </source>
</evidence>
<evidence type="ECO:0000256" key="1">
    <source>
        <dbReference type="ARBA" id="ARBA00004117"/>
    </source>
</evidence>
<gene>
    <name evidence="8" type="primary">flgG_2</name>
    <name evidence="8" type="ORF">FF011L_43780</name>
</gene>
<dbReference type="InterPro" id="IPR001444">
    <property type="entry name" value="Flag_bb_rod_N"/>
</dbReference>
<feature type="domain" description="Flagellar basal body rod protein N-terminal" evidence="5">
    <location>
        <begin position="27"/>
        <end position="52"/>
    </location>
</feature>
<dbReference type="Pfam" id="PF22692">
    <property type="entry name" value="LlgE_F_G_D1"/>
    <property type="match status" value="1"/>
</dbReference>
<name>A0A517ML60_9BACT</name>
<comment type="subcellular location">
    <subcellularLocation>
        <location evidence="1 4">Bacterial flagellum basal body</location>
    </subcellularLocation>
</comment>
<keyword evidence="9" id="KW-1185">Reference proteome</keyword>
<dbReference type="PROSITE" id="PS00588">
    <property type="entry name" value="FLAGELLA_BB_ROD"/>
    <property type="match status" value="1"/>
</dbReference>
<dbReference type="InterPro" id="IPR053967">
    <property type="entry name" value="LlgE_F_G-like_D1"/>
</dbReference>
<dbReference type="AlphaFoldDB" id="A0A517ML60"/>
<dbReference type="InterPro" id="IPR020013">
    <property type="entry name" value="Flagellar_FlgE/F/G"/>
</dbReference>
<dbReference type="InterPro" id="IPR019776">
    <property type="entry name" value="Flagellar_basal_body_rod_CS"/>
</dbReference>
<evidence type="ECO:0000259" key="7">
    <source>
        <dbReference type="Pfam" id="PF22692"/>
    </source>
</evidence>
<feature type="domain" description="Flagellar hook protein FlgE/F/G-like D1" evidence="7">
    <location>
        <begin position="109"/>
        <end position="161"/>
    </location>
</feature>
<dbReference type="EMBL" id="CP036262">
    <property type="protein sequence ID" value="QDS95580.1"/>
    <property type="molecule type" value="Genomic_DNA"/>
</dbReference>
<protein>
    <submittedName>
        <fullName evidence="8">Flagellar basal-body rod protein FlgG</fullName>
    </submittedName>
</protein>
<dbReference type="PANTHER" id="PTHR30435:SF19">
    <property type="entry name" value="FLAGELLAR BASAL-BODY ROD PROTEIN FLGG"/>
    <property type="match status" value="1"/>
</dbReference>
<dbReference type="InterPro" id="IPR037925">
    <property type="entry name" value="FlgE/F/G-like"/>
</dbReference>
<dbReference type="PANTHER" id="PTHR30435">
    <property type="entry name" value="FLAGELLAR PROTEIN"/>
    <property type="match status" value="1"/>
</dbReference>
<reference evidence="8 9" key="1">
    <citation type="submission" date="2019-02" db="EMBL/GenBank/DDBJ databases">
        <title>Deep-cultivation of Planctomycetes and their phenomic and genomic characterization uncovers novel biology.</title>
        <authorList>
            <person name="Wiegand S."/>
            <person name="Jogler M."/>
            <person name="Boedeker C."/>
            <person name="Pinto D."/>
            <person name="Vollmers J."/>
            <person name="Rivas-Marin E."/>
            <person name="Kohn T."/>
            <person name="Peeters S.H."/>
            <person name="Heuer A."/>
            <person name="Rast P."/>
            <person name="Oberbeckmann S."/>
            <person name="Bunk B."/>
            <person name="Jeske O."/>
            <person name="Meyerdierks A."/>
            <person name="Storesund J.E."/>
            <person name="Kallscheuer N."/>
            <person name="Luecker S."/>
            <person name="Lage O.M."/>
            <person name="Pohl T."/>
            <person name="Merkel B.J."/>
            <person name="Hornburger P."/>
            <person name="Mueller R.-W."/>
            <person name="Bruemmer F."/>
            <person name="Labrenz M."/>
            <person name="Spormann A.M."/>
            <person name="Op den Camp H."/>
            <person name="Overmann J."/>
            <person name="Amann R."/>
            <person name="Jetten M.S.M."/>
            <person name="Mascher T."/>
            <person name="Medema M.H."/>
            <person name="Devos D.P."/>
            <person name="Kaster A.-K."/>
            <person name="Ovreas L."/>
            <person name="Rohde M."/>
            <person name="Galperin M.Y."/>
            <person name="Jogler C."/>
        </authorList>
    </citation>
    <scope>NUCLEOTIDE SEQUENCE [LARGE SCALE GENOMIC DNA]</scope>
    <source>
        <strain evidence="8 9">FF011L</strain>
    </source>
</reference>
<sequence>MEVVEIGGDSAFRRKINMSYGVYMSAAGANVQNHRLQVLSNNLANVETPGYRPQNAILQARFSEMIEEGNISPGLGGADDVGGGVTAQEVQTQFAVGPIRQTGNKTDFAINEEGSFFVVEEGDEQRLTRAGNFLFDASGKMITQSGQQVMGKDGKPIQIDPRLPYQTLDGGRIDQLGIQQELMIARPKSLGDLAHLGGNEFKPLAEFDLADATERPVVTGALEQSGVNPTSAMMELIETSRVYEANVRMIQNQDQVTGQLVSRVL</sequence>
<dbReference type="Pfam" id="PF06429">
    <property type="entry name" value="Flg_bbr_C"/>
    <property type="match status" value="1"/>
</dbReference>
<dbReference type="RefSeq" id="WP_246109538.1">
    <property type="nucleotide sequence ID" value="NZ_CP036262.1"/>
</dbReference>
<dbReference type="SUPFAM" id="SSF117143">
    <property type="entry name" value="Flagellar hook protein flgE"/>
    <property type="match status" value="1"/>
</dbReference>
<dbReference type="NCBIfam" id="TIGR03506">
    <property type="entry name" value="FlgEFG_subfam"/>
    <property type="match status" value="1"/>
</dbReference>
<keyword evidence="8" id="KW-0969">Cilium</keyword>
<keyword evidence="8" id="KW-0282">Flagellum</keyword>
<proteinExistence type="inferred from homology"/>
<dbReference type="KEGG" id="rml:FF011L_43780"/>
<dbReference type="GO" id="GO:0071978">
    <property type="term" value="P:bacterial-type flagellum-dependent swarming motility"/>
    <property type="evidence" value="ECO:0007669"/>
    <property type="project" value="TreeGrafter"/>
</dbReference>
<organism evidence="8 9">
    <name type="scientific">Roseimaritima multifibrata</name>
    <dbReference type="NCBI Taxonomy" id="1930274"/>
    <lineage>
        <taxon>Bacteria</taxon>
        <taxon>Pseudomonadati</taxon>
        <taxon>Planctomycetota</taxon>
        <taxon>Planctomycetia</taxon>
        <taxon>Pirellulales</taxon>
        <taxon>Pirellulaceae</taxon>
        <taxon>Roseimaritima</taxon>
    </lineage>
</organism>
<evidence type="ECO:0000259" key="5">
    <source>
        <dbReference type="Pfam" id="PF00460"/>
    </source>
</evidence>
<keyword evidence="8" id="KW-0966">Cell projection</keyword>
<evidence type="ECO:0000313" key="8">
    <source>
        <dbReference type="EMBL" id="QDS95580.1"/>
    </source>
</evidence>
<evidence type="ECO:0000256" key="2">
    <source>
        <dbReference type="ARBA" id="ARBA00009677"/>
    </source>
</evidence>
<dbReference type="InterPro" id="IPR010930">
    <property type="entry name" value="Flg_bb/hook_C_dom"/>
</dbReference>
<evidence type="ECO:0000313" key="9">
    <source>
        <dbReference type="Proteomes" id="UP000320672"/>
    </source>
</evidence>
<feature type="domain" description="Flagellar basal-body/hook protein C-terminal" evidence="6">
    <location>
        <begin position="219"/>
        <end position="261"/>
    </location>
</feature>
<evidence type="ECO:0000256" key="3">
    <source>
        <dbReference type="ARBA" id="ARBA00023143"/>
    </source>
</evidence>
<comment type="similarity">
    <text evidence="2 4">Belongs to the flagella basal body rod proteins family.</text>
</comment>
<evidence type="ECO:0000256" key="4">
    <source>
        <dbReference type="RuleBase" id="RU362116"/>
    </source>
</evidence>
<keyword evidence="3 4" id="KW-0975">Bacterial flagellum</keyword>